<feature type="region of interest" description="Disordered" evidence="1">
    <location>
        <begin position="1"/>
        <end position="23"/>
    </location>
</feature>
<evidence type="ECO:0008006" key="6">
    <source>
        <dbReference type="Google" id="ProtNLM"/>
    </source>
</evidence>
<dbReference type="AlphaFoldDB" id="A0A7G9T813"/>
<protein>
    <recommendedName>
        <fullName evidence="6">Glycine zipper domain-containing protein</fullName>
    </recommendedName>
</protein>
<evidence type="ECO:0000313" key="2">
    <source>
        <dbReference type="EMBL" id="QND80375.1"/>
    </source>
</evidence>
<proteinExistence type="predicted"/>
<evidence type="ECO:0000313" key="5">
    <source>
        <dbReference type="Proteomes" id="UP000515838"/>
    </source>
</evidence>
<organism evidence="3 5">
    <name type="scientific">Pseudoxanthomonas mexicana</name>
    <dbReference type="NCBI Taxonomy" id="128785"/>
    <lineage>
        <taxon>Bacteria</taxon>
        <taxon>Pseudomonadati</taxon>
        <taxon>Pseudomonadota</taxon>
        <taxon>Gammaproteobacteria</taxon>
        <taxon>Lysobacterales</taxon>
        <taxon>Lysobacteraceae</taxon>
        <taxon>Pseudoxanthomonas</taxon>
    </lineage>
</organism>
<dbReference type="Proteomes" id="UP000515838">
    <property type="component" value="Chromosome"/>
</dbReference>
<sequence length="250" mass="27734">MTRDTSQRDANRDPITGTPGAHPVGVGVGGVAGGLAAGAAAGTVFGPIGTLIGAAAGTVIGAAAGKGVAERIDPTGEVDYWRDAHRTRPYYSDQYDFQRDYAGVYRAGAVARGEFPEQSWEETERRLQADWEADKGESRLEWEHARPAARDAWERADRTYGAYAWSDATYAQHFQKAAYRQDGDAFDDYRPAYRYGTYARGEYADREWDDRLAADLERGWDRFKGGSKLTWERAKHAVADAFTLDRTRPH</sequence>
<reference evidence="3 5" key="1">
    <citation type="submission" date="2020-08" db="EMBL/GenBank/DDBJ databases">
        <title>Streptomycin Non-resistant strain, P. mexicana.</title>
        <authorList>
            <person name="Ganesh-Kumar S."/>
            <person name="Zhe T."/>
            <person name="Yu Z."/>
            <person name="Min Y."/>
        </authorList>
    </citation>
    <scope>NUCLEOTIDE SEQUENCE [LARGE SCALE GENOMIC DNA]</scope>
    <source>
        <strain evidence="3 5">GTZY2</strain>
    </source>
</reference>
<dbReference type="GeneID" id="81471230"/>
<name>A0A7G9T813_PSEMX</name>
<dbReference type="Proteomes" id="UP000515506">
    <property type="component" value="Chromosome"/>
</dbReference>
<accession>A0A7G9T813</accession>
<evidence type="ECO:0000313" key="3">
    <source>
        <dbReference type="EMBL" id="QNN76238.1"/>
    </source>
</evidence>
<evidence type="ECO:0000256" key="1">
    <source>
        <dbReference type="SAM" id="MobiDB-lite"/>
    </source>
</evidence>
<reference evidence="2 4" key="2">
    <citation type="submission" date="2020-08" db="EMBL/GenBank/DDBJ databases">
        <title>Streptomycin resistant and MDR strain, P. mexicana.</title>
        <authorList>
            <person name="Ganesh-kumar S."/>
            <person name="Zhe T."/>
            <person name="Yu Z."/>
            <person name="Min Y."/>
        </authorList>
    </citation>
    <scope>NUCLEOTIDE SEQUENCE [LARGE SCALE GENOMIC DNA]</scope>
    <source>
        <strain evidence="2 4">GTZY</strain>
    </source>
</reference>
<evidence type="ECO:0000313" key="4">
    <source>
        <dbReference type="Proteomes" id="UP000515506"/>
    </source>
</evidence>
<feature type="compositionally biased region" description="Basic and acidic residues" evidence="1">
    <location>
        <begin position="1"/>
        <end position="12"/>
    </location>
</feature>
<keyword evidence="4" id="KW-1185">Reference proteome</keyword>
<dbReference type="EMBL" id="CP060028">
    <property type="protein sequence ID" value="QND80375.1"/>
    <property type="molecule type" value="Genomic_DNA"/>
</dbReference>
<gene>
    <name evidence="2" type="ORF">H4W19_00740</name>
    <name evidence="3" type="ORF">IAE60_09640</name>
</gene>
<dbReference type="RefSeq" id="WP_185895610.1">
    <property type="nucleotide sequence ID" value="NZ_CP060028.1"/>
</dbReference>
<dbReference type="EMBL" id="CP060731">
    <property type="protein sequence ID" value="QNN76238.1"/>
    <property type="molecule type" value="Genomic_DNA"/>
</dbReference>